<dbReference type="CDD" id="cd04301">
    <property type="entry name" value="NAT_SF"/>
    <property type="match status" value="1"/>
</dbReference>
<evidence type="ECO:0000313" key="4">
    <source>
        <dbReference type="EMBL" id="MFM4892482.1"/>
    </source>
</evidence>
<dbReference type="InterPro" id="IPR050832">
    <property type="entry name" value="Bact_Acetyltransf"/>
</dbReference>
<dbReference type="Pfam" id="PF00583">
    <property type="entry name" value="Acetyltransf_1"/>
    <property type="match status" value="1"/>
</dbReference>
<dbReference type="InterPro" id="IPR000182">
    <property type="entry name" value="GNAT_dom"/>
</dbReference>
<name>A0ABW9GNH6_9GAMM</name>
<evidence type="ECO:0000313" key="5">
    <source>
        <dbReference type="Proteomes" id="UP001630969"/>
    </source>
</evidence>
<evidence type="ECO:0000256" key="2">
    <source>
        <dbReference type="ARBA" id="ARBA00023315"/>
    </source>
</evidence>
<evidence type="ECO:0000256" key="1">
    <source>
        <dbReference type="ARBA" id="ARBA00022679"/>
    </source>
</evidence>
<dbReference type="PROSITE" id="PS51186">
    <property type="entry name" value="GNAT"/>
    <property type="match status" value="1"/>
</dbReference>
<keyword evidence="5" id="KW-1185">Reference proteome</keyword>
<dbReference type="InterPro" id="IPR016181">
    <property type="entry name" value="Acyl_CoA_acyltransferase"/>
</dbReference>
<dbReference type="GO" id="GO:0016746">
    <property type="term" value="F:acyltransferase activity"/>
    <property type="evidence" value="ECO:0007669"/>
    <property type="project" value="UniProtKB-KW"/>
</dbReference>
<dbReference type="Proteomes" id="UP001630969">
    <property type="component" value="Unassembled WGS sequence"/>
</dbReference>
<keyword evidence="1 4" id="KW-0808">Transferase</keyword>
<accession>A0ABW9GNH6</accession>
<keyword evidence="2 4" id="KW-0012">Acyltransferase</keyword>
<feature type="domain" description="N-acetyltransferase" evidence="3">
    <location>
        <begin position="4"/>
        <end position="158"/>
    </location>
</feature>
<dbReference type="SUPFAM" id="SSF55729">
    <property type="entry name" value="Acyl-CoA N-acyltransferases (Nat)"/>
    <property type="match status" value="1"/>
</dbReference>
<organism evidence="4 5">
    <name type="scientific">Aeromonas bivalvium</name>
    <dbReference type="NCBI Taxonomy" id="440079"/>
    <lineage>
        <taxon>Bacteria</taxon>
        <taxon>Pseudomonadati</taxon>
        <taxon>Pseudomonadota</taxon>
        <taxon>Gammaproteobacteria</taxon>
        <taxon>Aeromonadales</taxon>
        <taxon>Aeromonadaceae</taxon>
        <taxon>Aeromonas</taxon>
    </lineage>
</organism>
<reference evidence="4 5" key="1">
    <citation type="submission" date="2024-09" db="EMBL/GenBank/DDBJ databases">
        <title>Aeromonas strains Genome sequencing and assembly.</title>
        <authorList>
            <person name="Hu X."/>
            <person name="Tang B."/>
        </authorList>
    </citation>
    <scope>NUCLEOTIDE SEQUENCE [LARGE SCALE GENOMIC DNA]</scope>
    <source>
        <strain evidence="4 5">NB23SCDHY001</strain>
    </source>
</reference>
<dbReference type="PANTHER" id="PTHR43877">
    <property type="entry name" value="AMINOALKYLPHOSPHONATE N-ACETYLTRANSFERASE-RELATED-RELATED"/>
    <property type="match status" value="1"/>
</dbReference>
<dbReference type="RefSeq" id="WP_408788826.1">
    <property type="nucleotide sequence ID" value="NZ_JBGXBU010000001.1"/>
</dbReference>
<proteinExistence type="predicted"/>
<gene>
    <name evidence="4" type="ORF">ACEUDJ_06290</name>
</gene>
<sequence>MTSLMLKPVSQDPYPAFTLACHRDAWRIGHGSDAGFDERQTRAWLHALARQRPHGLLHLCHHLCPIGQLALAPVMVHQDGSRRGHIHLIYLVPQWRGRGLGCWLLAQALQRIRAAGCTSASLRCLSANLAAERFCLRQGWRKEGLPDAEGQLLITPLSPLPSHHPHLSA</sequence>
<dbReference type="EMBL" id="JBGXBU010000001">
    <property type="protein sequence ID" value="MFM4892482.1"/>
    <property type="molecule type" value="Genomic_DNA"/>
</dbReference>
<comment type="caution">
    <text evidence="4">The sequence shown here is derived from an EMBL/GenBank/DDBJ whole genome shotgun (WGS) entry which is preliminary data.</text>
</comment>
<protein>
    <submittedName>
        <fullName evidence="4">GNAT family N-acetyltransferase</fullName>
        <ecNumber evidence="4">2.3.1.-</ecNumber>
    </submittedName>
</protein>
<dbReference type="EC" id="2.3.1.-" evidence="4"/>
<evidence type="ECO:0000259" key="3">
    <source>
        <dbReference type="PROSITE" id="PS51186"/>
    </source>
</evidence>
<dbReference type="Gene3D" id="3.40.630.30">
    <property type="match status" value="1"/>
</dbReference>
<dbReference type="GeneID" id="97219691"/>